<sequence length="149" mass="17087">MQTTMRIIFRWILFASVMCGALVSSGCSWRDVTARWEFSNPKAAVETYTTAETAEDAARCFPASWPLVERKAFFGRLGEWTDHNIVTVRPTLFKGERMSVYDGASVVIVAEDMEVVQEVTRADGKQRFWYLLRDCEGQWKIIALFKNSE</sequence>
<dbReference type="EMBL" id="AP017378">
    <property type="protein sequence ID" value="BBD07762.1"/>
    <property type="molecule type" value="Genomic_DNA"/>
</dbReference>
<organism evidence="1 2">
    <name type="scientific">Desulfovibrio ferrophilus</name>
    <dbReference type="NCBI Taxonomy" id="241368"/>
    <lineage>
        <taxon>Bacteria</taxon>
        <taxon>Pseudomonadati</taxon>
        <taxon>Thermodesulfobacteriota</taxon>
        <taxon>Desulfovibrionia</taxon>
        <taxon>Desulfovibrionales</taxon>
        <taxon>Desulfovibrionaceae</taxon>
        <taxon>Desulfovibrio</taxon>
    </lineage>
</organism>
<evidence type="ECO:0000313" key="1">
    <source>
        <dbReference type="EMBL" id="BBD07762.1"/>
    </source>
</evidence>
<accession>A0A2Z6AWY2</accession>
<gene>
    <name evidence="1" type="primary">ligA</name>
    <name evidence="1" type="ORF">DFE_1036</name>
</gene>
<proteinExistence type="predicted"/>
<protein>
    <submittedName>
        <fullName evidence="1">DNA ligase</fullName>
    </submittedName>
</protein>
<reference evidence="1 2" key="1">
    <citation type="journal article" date="2018" name="Sci. Adv.">
        <title>Multi-heme cytochromes provide a pathway for survival in energy-limited environments.</title>
        <authorList>
            <person name="Deng X."/>
            <person name="Dohmae N."/>
            <person name="Nealson K.H."/>
            <person name="Hashimoto K."/>
            <person name="Okamoto A."/>
        </authorList>
    </citation>
    <scope>NUCLEOTIDE SEQUENCE [LARGE SCALE GENOMIC DNA]</scope>
    <source>
        <strain evidence="1 2">IS5</strain>
    </source>
</reference>
<keyword evidence="1" id="KW-0436">Ligase</keyword>
<keyword evidence="2" id="KW-1185">Reference proteome</keyword>
<evidence type="ECO:0000313" key="2">
    <source>
        <dbReference type="Proteomes" id="UP000269883"/>
    </source>
</evidence>
<dbReference type="GO" id="GO:0016874">
    <property type="term" value="F:ligase activity"/>
    <property type="evidence" value="ECO:0007669"/>
    <property type="project" value="UniProtKB-KW"/>
</dbReference>
<dbReference type="KEGG" id="dfl:DFE_1036"/>
<dbReference type="AlphaFoldDB" id="A0A2Z6AWY2"/>
<dbReference type="PROSITE" id="PS51257">
    <property type="entry name" value="PROKAR_LIPOPROTEIN"/>
    <property type="match status" value="1"/>
</dbReference>
<name>A0A2Z6AWY2_9BACT</name>
<dbReference type="Proteomes" id="UP000269883">
    <property type="component" value="Chromosome"/>
</dbReference>